<dbReference type="RefSeq" id="WP_353402647.1">
    <property type="nucleotide sequence ID" value="NZ_BAABWU010000028.1"/>
</dbReference>
<sequence>MSDQNTIRNIKAGLTKYQLRRLDDLHARVTVELARFYGGRLSPIVAEALVQESTICPEVLASVEGIDGCMPSSHAEWAAFVQKLVRSNEIARRNLAFSDAKKSEVLRQEELALLRPDQRVTLARNGELDRYLSDRVQERLDRNG</sequence>
<protein>
    <submittedName>
        <fullName evidence="1">Uncharacterized protein</fullName>
    </submittedName>
</protein>
<dbReference type="Proteomes" id="UP001441944">
    <property type="component" value="Unassembled WGS sequence"/>
</dbReference>
<accession>A0ABQ0AS27</accession>
<evidence type="ECO:0000313" key="2">
    <source>
        <dbReference type="Proteomes" id="UP001441944"/>
    </source>
</evidence>
<proteinExistence type="predicted"/>
<dbReference type="EMBL" id="BAABWU010000028">
    <property type="protein sequence ID" value="GAA6198692.1"/>
    <property type="molecule type" value="Genomic_DNA"/>
</dbReference>
<reference evidence="1 2" key="1">
    <citation type="submission" date="2024-04" db="EMBL/GenBank/DDBJ databases">
        <title>Draft genome sequence of Pseudophaeobacter arcticus NBRC 116598.</title>
        <authorList>
            <person name="Miyakawa T."/>
            <person name="Kusuya Y."/>
            <person name="Miura T."/>
        </authorList>
    </citation>
    <scope>NUCLEOTIDE SEQUENCE [LARGE SCALE GENOMIC DNA]</scope>
    <source>
        <strain evidence="1 2">SU-CL00105</strain>
    </source>
</reference>
<keyword evidence="2" id="KW-1185">Reference proteome</keyword>
<gene>
    <name evidence="1" type="ORF">NBRC116598_41370</name>
</gene>
<evidence type="ECO:0000313" key="1">
    <source>
        <dbReference type="EMBL" id="GAA6198692.1"/>
    </source>
</evidence>
<name>A0ABQ0AS27_9RHOB</name>
<organism evidence="1 2">
    <name type="scientific">Pseudophaeobacter arcticus</name>
    <dbReference type="NCBI Taxonomy" id="385492"/>
    <lineage>
        <taxon>Bacteria</taxon>
        <taxon>Pseudomonadati</taxon>
        <taxon>Pseudomonadota</taxon>
        <taxon>Alphaproteobacteria</taxon>
        <taxon>Rhodobacterales</taxon>
        <taxon>Paracoccaceae</taxon>
        <taxon>Pseudophaeobacter</taxon>
    </lineage>
</organism>
<comment type="caution">
    <text evidence="1">The sequence shown here is derived from an EMBL/GenBank/DDBJ whole genome shotgun (WGS) entry which is preliminary data.</text>
</comment>